<evidence type="ECO:0000313" key="2">
    <source>
        <dbReference type="EMBL" id="MDY0410151.1"/>
    </source>
</evidence>
<comment type="caution">
    <text evidence="2">The sequence shown here is derived from an EMBL/GenBank/DDBJ whole genome shotgun (WGS) entry which is preliminary data.</text>
</comment>
<dbReference type="RefSeq" id="WP_320381013.1">
    <property type="nucleotide sequence ID" value="NZ_JAWDIQ010000003.1"/>
</dbReference>
<dbReference type="EMBL" id="JAWDIQ010000003">
    <property type="protein sequence ID" value="MDY0410151.1"/>
    <property type="molecule type" value="Genomic_DNA"/>
</dbReference>
<reference evidence="2 3" key="1">
    <citation type="submission" date="2023-10" db="EMBL/GenBank/DDBJ databases">
        <title>Virgibacillus soli CC-YMP-6 genome.</title>
        <authorList>
            <person name="Miliotis G."/>
            <person name="Sengupta P."/>
            <person name="Hameed A."/>
            <person name="Chuvochina M."/>
            <person name="Mcdonagh F."/>
            <person name="Simpson A.C."/>
            <person name="Singh N.K."/>
            <person name="Rekha P.D."/>
            <person name="Raman K."/>
            <person name="Hugenholtz P."/>
            <person name="Venkateswaran K."/>
        </authorList>
    </citation>
    <scope>NUCLEOTIDE SEQUENCE [LARGE SCALE GENOMIC DNA]</scope>
    <source>
        <strain evidence="2 3">CC-YMP-6</strain>
    </source>
</reference>
<gene>
    <name evidence="2" type="ORF">RWD45_18345</name>
</gene>
<feature type="chain" id="PRO_5046944636" description="Lipoprotein" evidence="1">
    <location>
        <begin position="22"/>
        <end position="51"/>
    </location>
</feature>
<feature type="signal peptide" evidence="1">
    <location>
        <begin position="1"/>
        <end position="21"/>
    </location>
</feature>
<evidence type="ECO:0000256" key="1">
    <source>
        <dbReference type="SAM" id="SignalP"/>
    </source>
</evidence>
<name>A0ABU5CUV3_9BACI</name>
<keyword evidence="3" id="KW-1185">Reference proteome</keyword>
<evidence type="ECO:0000313" key="3">
    <source>
        <dbReference type="Proteomes" id="UP001275315"/>
    </source>
</evidence>
<proteinExistence type="predicted"/>
<dbReference type="Proteomes" id="UP001275315">
    <property type="component" value="Unassembled WGS sequence"/>
</dbReference>
<keyword evidence="1" id="KW-0732">Signal</keyword>
<evidence type="ECO:0008006" key="4">
    <source>
        <dbReference type="Google" id="ProtNLM"/>
    </source>
</evidence>
<dbReference type="PROSITE" id="PS51257">
    <property type="entry name" value="PROKAR_LIPOPROTEIN"/>
    <property type="match status" value="1"/>
</dbReference>
<protein>
    <recommendedName>
        <fullName evidence="4">Lipoprotein</fullName>
    </recommendedName>
</protein>
<sequence length="51" mass="5854">MRKAMLFICLTIGLTLLSACGSSEEVTDFVNVTFWEWIAKGMQIMKLVKWI</sequence>
<organism evidence="2 3">
    <name type="scientific">Paracerasibacillus soli</name>
    <dbReference type="NCBI Taxonomy" id="480284"/>
    <lineage>
        <taxon>Bacteria</taxon>
        <taxon>Bacillati</taxon>
        <taxon>Bacillota</taxon>
        <taxon>Bacilli</taxon>
        <taxon>Bacillales</taxon>
        <taxon>Bacillaceae</taxon>
        <taxon>Paracerasibacillus</taxon>
    </lineage>
</organism>
<accession>A0ABU5CUV3</accession>